<organism evidence="3 4">
    <name type="scientific">Paracidovorax wautersii</name>
    <dbReference type="NCBI Taxonomy" id="1177982"/>
    <lineage>
        <taxon>Bacteria</taxon>
        <taxon>Pseudomonadati</taxon>
        <taxon>Pseudomonadota</taxon>
        <taxon>Betaproteobacteria</taxon>
        <taxon>Burkholderiales</taxon>
        <taxon>Comamonadaceae</taxon>
        <taxon>Paracidovorax</taxon>
    </lineage>
</organism>
<dbReference type="InterPro" id="IPR002823">
    <property type="entry name" value="DUF112_TM"/>
</dbReference>
<feature type="transmembrane region" description="Helical" evidence="1">
    <location>
        <begin position="465"/>
        <end position="490"/>
    </location>
</feature>
<dbReference type="PANTHER" id="PTHR35342">
    <property type="entry name" value="TRICARBOXYLIC TRANSPORT PROTEIN"/>
    <property type="match status" value="1"/>
</dbReference>
<evidence type="ECO:0000313" key="4">
    <source>
        <dbReference type="Proteomes" id="UP000461670"/>
    </source>
</evidence>
<dbReference type="Pfam" id="PF01970">
    <property type="entry name" value="TctA"/>
    <property type="match status" value="1"/>
</dbReference>
<keyword evidence="1" id="KW-1133">Transmembrane helix</keyword>
<keyword evidence="1" id="KW-0472">Membrane</keyword>
<feature type="domain" description="DUF112" evidence="2">
    <location>
        <begin position="20"/>
        <end position="439"/>
    </location>
</feature>
<feature type="transmembrane region" description="Helical" evidence="1">
    <location>
        <begin position="322"/>
        <end position="343"/>
    </location>
</feature>
<protein>
    <recommendedName>
        <fullName evidence="2">DUF112 domain-containing protein</fullName>
    </recommendedName>
</protein>
<feature type="transmembrane region" description="Helical" evidence="1">
    <location>
        <begin position="61"/>
        <end position="82"/>
    </location>
</feature>
<name>A0A7V8JRD4_9BURK</name>
<accession>A0A7V8JRD4</accession>
<sequence>MQSLQDLWFGFGVAFQGNNLMWSFFGVLVGNLIGVLPGMGALSAISILLPLTYVMHPVPAILMLAGIFYGSQYGGAIGAILLNLPSHPPHAVTCLDGYPMTKAGRGGAALGITMICSFFAASVGILVMVFASPLLTEIAFKFGPAEIFSIMLLGLLAGSTMSRGSPLKGVAMTLFGLLCGVVGTDVNSGSFRFSFGVAELTDGLELVAIAMGLFGVADFLLNVNRMKVVTSDAKVTLRDMRPTREELKQAFWPMMRGTAVGTLFGAMPGTGPTITTFVAYALERKISKNPEKFGTGEIAGVAGPEASAHSKTQVDFIPTMSLGIPGDAVMALLLGALLIQGIQPGPQLISEHPDIFWGLIASFWIGNVILMILNVPMIGVWVKMLRVPYKYMFPSAMFFIAVGVYSTQNSLFHIWEVLAFGVIGMVLMMLDFSVAPIMLGFVLGPMVEENFRRALLLSRGDMSIFVTRPISGAFVGISALLLAAVTWSAWRAAARKRAARGTVTVLPQQA</sequence>
<evidence type="ECO:0000313" key="3">
    <source>
        <dbReference type="EMBL" id="KAF1023089.1"/>
    </source>
</evidence>
<proteinExistence type="predicted"/>
<reference evidence="4" key="1">
    <citation type="journal article" date="2020" name="MBio">
        <title>Horizontal gene transfer to a defensive symbiont with a reduced genome amongst a multipartite beetle microbiome.</title>
        <authorList>
            <person name="Waterworth S.C."/>
            <person name="Florez L.V."/>
            <person name="Rees E.R."/>
            <person name="Hertweck C."/>
            <person name="Kaltenpoth M."/>
            <person name="Kwan J.C."/>
        </authorList>
    </citation>
    <scope>NUCLEOTIDE SEQUENCE [LARGE SCALE GENOMIC DNA]</scope>
</reference>
<feature type="transmembrane region" description="Helical" evidence="1">
    <location>
        <begin position="259"/>
        <end position="282"/>
    </location>
</feature>
<feature type="transmembrane region" description="Helical" evidence="1">
    <location>
        <begin position="203"/>
        <end position="221"/>
    </location>
</feature>
<evidence type="ECO:0000259" key="2">
    <source>
        <dbReference type="Pfam" id="PF01970"/>
    </source>
</evidence>
<comment type="caution">
    <text evidence="3">The sequence shown here is derived from an EMBL/GenBank/DDBJ whole genome shotgun (WGS) entry which is preliminary data.</text>
</comment>
<feature type="transmembrane region" description="Helical" evidence="1">
    <location>
        <begin position="108"/>
        <end position="131"/>
    </location>
</feature>
<feature type="transmembrane region" description="Helical" evidence="1">
    <location>
        <begin position="387"/>
        <end position="405"/>
    </location>
</feature>
<dbReference type="Proteomes" id="UP000461670">
    <property type="component" value="Unassembled WGS sequence"/>
</dbReference>
<feature type="transmembrane region" description="Helical" evidence="1">
    <location>
        <begin position="20"/>
        <end position="49"/>
    </location>
</feature>
<feature type="transmembrane region" description="Helical" evidence="1">
    <location>
        <begin position="417"/>
        <end position="444"/>
    </location>
</feature>
<gene>
    <name evidence="3" type="ORF">GAK30_00779</name>
</gene>
<feature type="transmembrane region" description="Helical" evidence="1">
    <location>
        <begin position="138"/>
        <end position="158"/>
    </location>
</feature>
<feature type="transmembrane region" description="Helical" evidence="1">
    <location>
        <begin position="170"/>
        <end position="191"/>
    </location>
</feature>
<evidence type="ECO:0000256" key="1">
    <source>
        <dbReference type="SAM" id="Phobius"/>
    </source>
</evidence>
<dbReference type="PANTHER" id="PTHR35342:SF5">
    <property type="entry name" value="TRICARBOXYLIC TRANSPORT PROTEIN"/>
    <property type="match status" value="1"/>
</dbReference>
<dbReference type="AlphaFoldDB" id="A0A7V8JRD4"/>
<feature type="transmembrane region" description="Helical" evidence="1">
    <location>
        <begin position="355"/>
        <end position="375"/>
    </location>
</feature>
<keyword evidence="1" id="KW-0812">Transmembrane</keyword>
<dbReference type="EMBL" id="WNDQ01000007">
    <property type="protein sequence ID" value="KAF1023089.1"/>
    <property type="molecule type" value="Genomic_DNA"/>
</dbReference>